<organism evidence="3 4">
    <name type="scientific">Archangium minus</name>
    <dbReference type="NCBI Taxonomy" id="83450"/>
    <lineage>
        <taxon>Bacteria</taxon>
        <taxon>Pseudomonadati</taxon>
        <taxon>Myxococcota</taxon>
        <taxon>Myxococcia</taxon>
        <taxon>Myxococcales</taxon>
        <taxon>Cystobacterineae</taxon>
        <taxon>Archangiaceae</taxon>
        <taxon>Archangium</taxon>
    </lineage>
</organism>
<feature type="domain" description="QsdR TetR regulatory C-terminal" evidence="2">
    <location>
        <begin position="113"/>
        <end position="223"/>
    </location>
</feature>
<feature type="region of interest" description="Disordered" evidence="1">
    <location>
        <begin position="1"/>
        <end position="41"/>
    </location>
</feature>
<dbReference type="Pfam" id="PF18598">
    <property type="entry name" value="TetR_C_36"/>
    <property type="match status" value="1"/>
</dbReference>
<reference evidence="3 4" key="1">
    <citation type="submission" date="2019-08" db="EMBL/GenBank/DDBJ databases">
        <title>Archangium and Cystobacter genomes.</title>
        <authorList>
            <person name="Chen I.-C.K."/>
            <person name="Wielgoss S."/>
        </authorList>
    </citation>
    <scope>NUCLEOTIDE SEQUENCE [LARGE SCALE GENOMIC DNA]</scope>
    <source>
        <strain evidence="3 4">Cbm 6</strain>
    </source>
</reference>
<dbReference type="Proteomes" id="UP001611383">
    <property type="component" value="Chromosome"/>
</dbReference>
<dbReference type="Gene3D" id="1.10.357.10">
    <property type="entry name" value="Tetracycline Repressor, domain 2"/>
    <property type="match status" value="1"/>
</dbReference>
<accession>A0ABY9WK15</accession>
<proteinExistence type="predicted"/>
<dbReference type="InterPro" id="IPR036271">
    <property type="entry name" value="Tet_transcr_reg_TetR-rel_C_sf"/>
</dbReference>
<evidence type="ECO:0000259" key="2">
    <source>
        <dbReference type="Pfam" id="PF18598"/>
    </source>
</evidence>
<evidence type="ECO:0000313" key="4">
    <source>
        <dbReference type="Proteomes" id="UP001611383"/>
    </source>
</evidence>
<protein>
    <submittedName>
        <fullName evidence="3">TetR/AcrR family transcriptional regulator</fullName>
    </submittedName>
</protein>
<gene>
    <name evidence="3" type="ORF">F0U60_02510</name>
</gene>
<dbReference type="EMBL" id="CP043494">
    <property type="protein sequence ID" value="WNG43091.1"/>
    <property type="molecule type" value="Genomic_DNA"/>
</dbReference>
<feature type="compositionally biased region" description="Polar residues" evidence="1">
    <location>
        <begin position="25"/>
        <end position="36"/>
    </location>
</feature>
<evidence type="ECO:0000256" key="1">
    <source>
        <dbReference type="SAM" id="MobiDB-lite"/>
    </source>
</evidence>
<keyword evidence="4" id="KW-1185">Reference proteome</keyword>
<name>A0ABY9WK15_9BACT</name>
<dbReference type="SUPFAM" id="SSF48498">
    <property type="entry name" value="Tetracyclin repressor-like, C-terminal domain"/>
    <property type="match status" value="1"/>
</dbReference>
<evidence type="ECO:0000313" key="3">
    <source>
        <dbReference type="EMBL" id="WNG43091.1"/>
    </source>
</evidence>
<sequence>MKRTREPNRRAAARRPERPQRPARSTQQSPPVTPLTQRLEAPARATPQELFALAMDWWTKGERFDIGRMAQELGVSRATVFRWVGTRELLYGEVLSSLFAEALDTARKEARGEGAELITDITQRLLHFIVQDEPLRRFVQQDPEYAMRVLMSKSSTVEQRNAASVRAALEDGVRAGLIRPAMDLDALAYVIIRIGESFLYRDAITGDPPDVQSAITAIRILLTAEQRQGV</sequence>
<dbReference type="InterPro" id="IPR041485">
    <property type="entry name" value="TetR_C_36"/>
</dbReference>
<dbReference type="RefSeq" id="WP_395813535.1">
    <property type="nucleotide sequence ID" value="NZ_CP043494.1"/>
</dbReference>
<feature type="compositionally biased region" description="Basic and acidic residues" evidence="1">
    <location>
        <begin position="1"/>
        <end position="20"/>
    </location>
</feature>